<comment type="caution">
    <text evidence="2">The sequence shown here is derived from an EMBL/GenBank/DDBJ whole genome shotgun (WGS) entry which is preliminary data.</text>
</comment>
<evidence type="ECO:0008006" key="4">
    <source>
        <dbReference type="Google" id="ProtNLM"/>
    </source>
</evidence>
<accession>A0A5N8WJ11</accession>
<keyword evidence="3" id="KW-1185">Reference proteome</keyword>
<sequence length="248" mass="25795">MRGLSNRPGPDGPPPGVAGLGIPESRPPGPGPSGTGQVPKAAFTAMAVIAALGLFVAACGTGGTGARDEGPAGGSSLKEATAAPSVSPSASPTESRRSMAEVVELVKSDPSVSKVVKQDLQPCVADEYPIDWSYGSLTGGSAQDIVVNVLTCEEPVGMGVFVYREQNGGYKNVFKAEEPPVYAEIDRGALVVTQQLYKKGDPVEFPSSEDVITYRWATDRFREESRIHNEYGSAVGASKAPSPVPTED</sequence>
<proteinExistence type="predicted"/>
<dbReference type="EMBL" id="VJZE01000679">
    <property type="protein sequence ID" value="MPY46488.1"/>
    <property type="molecule type" value="Genomic_DNA"/>
</dbReference>
<evidence type="ECO:0000256" key="1">
    <source>
        <dbReference type="SAM" id="MobiDB-lite"/>
    </source>
</evidence>
<dbReference type="Proteomes" id="UP000326979">
    <property type="component" value="Unassembled WGS sequence"/>
</dbReference>
<dbReference type="RefSeq" id="WP_152791718.1">
    <property type="nucleotide sequence ID" value="NZ_BAABEQ010000163.1"/>
</dbReference>
<feature type="region of interest" description="Disordered" evidence="1">
    <location>
        <begin position="65"/>
        <end position="100"/>
    </location>
</feature>
<gene>
    <name evidence="2" type="ORF">FNH04_43295</name>
</gene>
<protein>
    <recommendedName>
        <fullName evidence="4">Lipoprotein CseA</fullName>
    </recommendedName>
</protein>
<feature type="compositionally biased region" description="Low complexity" evidence="1">
    <location>
        <begin position="79"/>
        <end position="93"/>
    </location>
</feature>
<evidence type="ECO:0000313" key="3">
    <source>
        <dbReference type="Proteomes" id="UP000326979"/>
    </source>
</evidence>
<organism evidence="2 3">
    <name type="scientific">Streptomyces phyllanthi</name>
    <dbReference type="NCBI Taxonomy" id="1803180"/>
    <lineage>
        <taxon>Bacteria</taxon>
        <taxon>Bacillati</taxon>
        <taxon>Actinomycetota</taxon>
        <taxon>Actinomycetes</taxon>
        <taxon>Kitasatosporales</taxon>
        <taxon>Streptomycetaceae</taxon>
        <taxon>Streptomyces</taxon>
    </lineage>
</organism>
<dbReference type="AlphaFoldDB" id="A0A5N8WJ11"/>
<reference evidence="2 3" key="1">
    <citation type="submission" date="2019-07" db="EMBL/GenBank/DDBJ databases">
        <title>New species of Amycolatopsis and Streptomyces.</title>
        <authorList>
            <person name="Duangmal K."/>
            <person name="Teo W.F.A."/>
            <person name="Lipun K."/>
        </authorList>
    </citation>
    <scope>NUCLEOTIDE SEQUENCE [LARGE SCALE GENOMIC DNA]</scope>
    <source>
        <strain evidence="2 3">TISTR 2346</strain>
    </source>
</reference>
<name>A0A5N8WJ11_9ACTN</name>
<dbReference type="OrthoDB" id="3824278at2"/>
<feature type="region of interest" description="Disordered" evidence="1">
    <location>
        <begin position="1"/>
        <end position="38"/>
    </location>
</feature>
<evidence type="ECO:0000313" key="2">
    <source>
        <dbReference type="EMBL" id="MPY46488.1"/>
    </source>
</evidence>